<sequence length="244" mass="28208">MGNSGSFFPRKKVVVEVRKLNKNKQVIIDTNKELELELDANIESKLHVKVSGVRDVVGKTIYDQYPIKGFSVYACVDSGEMKKMFNDRYYRQEVDITLDKLFGGVSLMIEIYRHHNPVLDIGTSDGVMIFGRCRVPVPKIYDTEFRYDQVEVVNMIEGDLRVIGKIDVEVEKKWNKKFANQVYHTRHSGMYYRHGIYYPVLPPTLPDNDHNNDKFHAHPRNDIETHPSSPLASRVCTFFPPSLL</sequence>
<keyword evidence="3" id="KW-1185">Reference proteome</keyword>
<reference evidence="2 3" key="1">
    <citation type="submission" date="2020-06" db="EMBL/GenBank/DDBJ databases">
        <title>Transcriptomic and genomic resources for Thalictrum thalictroides and T. hernandezii: Facilitating candidate gene discovery in an emerging model plant lineage.</title>
        <authorList>
            <person name="Arias T."/>
            <person name="Riano-Pachon D.M."/>
            <person name="Di Stilio V.S."/>
        </authorList>
    </citation>
    <scope>NUCLEOTIDE SEQUENCE [LARGE SCALE GENOMIC DNA]</scope>
    <source>
        <strain evidence="3">cv. WT478/WT964</strain>
        <tissue evidence="2">Leaves</tissue>
    </source>
</reference>
<dbReference type="EMBL" id="JABWDY010016777">
    <property type="protein sequence ID" value="KAF5195834.1"/>
    <property type="molecule type" value="Genomic_DNA"/>
</dbReference>
<feature type="region of interest" description="Disordered" evidence="1">
    <location>
        <begin position="209"/>
        <end position="228"/>
    </location>
</feature>
<evidence type="ECO:0000256" key="1">
    <source>
        <dbReference type="SAM" id="MobiDB-lite"/>
    </source>
</evidence>
<dbReference type="AlphaFoldDB" id="A0A7J6WEG6"/>
<name>A0A7J6WEG6_THATH</name>
<feature type="compositionally biased region" description="Basic and acidic residues" evidence="1">
    <location>
        <begin position="209"/>
        <end position="225"/>
    </location>
</feature>
<comment type="caution">
    <text evidence="2">The sequence shown here is derived from an EMBL/GenBank/DDBJ whole genome shotgun (WGS) entry which is preliminary data.</text>
</comment>
<organism evidence="2 3">
    <name type="scientific">Thalictrum thalictroides</name>
    <name type="common">Rue-anemone</name>
    <name type="synonym">Anemone thalictroides</name>
    <dbReference type="NCBI Taxonomy" id="46969"/>
    <lineage>
        <taxon>Eukaryota</taxon>
        <taxon>Viridiplantae</taxon>
        <taxon>Streptophyta</taxon>
        <taxon>Embryophyta</taxon>
        <taxon>Tracheophyta</taxon>
        <taxon>Spermatophyta</taxon>
        <taxon>Magnoliopsida</taxon>
        <taxon>Ranunculales</taxon>
        <taxon>Ranunculaceae</taxon>
        <taxon>Thalictroideae</taxon>
        <taxon>Thalictrum</taxon>
    </lineage>
</organism>
<gene>
    <name evidence="2" type="ORF">FRX31_014577</name>
</gene>
<evidence type="ECO:0000313" key="3">
    <source>
        <dbReference type="Proteomes" id="UP000554482"/>
    </source>
</evidence>
<accession>A0A7J6WEG6</accession>
<dbReference type="OrthoDB" id="1039460at2759"/>
<dbReference type="Proteomes" id="UP000554482">
    <property type="component" value="Unassembled WGS sequence"/>
</dbReference>
<proteinExistence type="predicted"/>
<evidence type="ECO:0000313" key="2">
    <source>
        <dbReference type="EMBL" id="KAF5195834.1"/>
    </source>
</evidence>
<protein>
    <submittedName>
        <fullName evidence="2">Uncharacterized protein</fullName>
    </submittedName>
</protein>